<dbReference type="InterPro" id="IPR003776">
    <property type="entry name" value="YcaO-like_dom"/>
</dbReference>
<protein>
    <recommendedName>
        <fullName evidence="1">YcaO domain-containing protein</fullName>
    </recommendedName>
</protein>
<dbReference type="EMBL" id="CP035758">
    <property type="protein sequence ID" value="QBD77155.1"/>
    <property type="molecule type" value="Genomic_DNA"/>
</dbReference>
<proteinExistence type="predicted"/>
<dbReference type="AlphaFoldDB" id="A0A4P6JPF5"/>
<dbReference type="Gene3D" id="3.30.160.660">
    <property type="match status" value="1"/>
</dbReference>
<dbReference type="Pfam" id="PF02624">
    <property type="entry name" value="YcaO"/>
    <property type="match status" value="1"/>
</dbReference>
<evidence type="ECO:0000313" key="3">
    <source>
        <dbReference type="Proteomes" id="UP000290365"/>
    </source>
</evidence>
<evidence type="ECO:0000259" key="1">
    <source>
        <dbReference type="Pfam" id="PF02624"/>
    </source>
</evidence>
<gene>
    <name evidence="2" type="ORF">EPA93_14565</name>
</gene>
<accession>A0A4P6JPF5</accession>
<evidence type="ECO:0000313" key="2">
    <source>
        <dbReference type="EMBL" id="QBD77155.1"/>
    </source>
</evidence>
<dbReference type="KEGG" id="kbs:EPA93_14565"/>
<organism evidence="2 3">
    <name type="scientific">Ktedonosporobacter rubrisoli</name>
    <dbReference type="NCBI Taxonomy" id="2509675"/>
    <lineage>
        <taxon>Bacteria</taxon>
        <taxon>Bacillati</taxon>
        <taxon>Chloroflexota</taxon>
        <taxon>Ktedonobacteria</taxon>
        <taxon>Ktedonobacterales</taxon>
        <taxon>Ktedonosporobacteraceae</taxon>
        <taxon>Ktedonosporobacter</taxon>
    </lineage>
</organism>
<keyword evidence="3" id="KW-1185">Reference proteome</keyword>
<name>A0A4P6JPF5_KTERU</name>
<sequence length="91" mass="10339">MPALLQEEYKYFASTGLRYQALDLSHFHDVPTVLVVLWDRAGLFSVGAASAPTPAVWRKAFIEAFQAYDWTQVLHKTVQTDFLSEDCQINC</sequence>
<feature type="domain" description="YcaO" evidence="1">
    <location>
        <begin position="5"/>
        <end position="69"/>
    </location>
</feature>
<dbReference type="Proteomes" id="UP000290365">
    <property type="component" value="Chromosome"/>
</dbReference>
<reference evidence="2 3" key="1">
    <citation type="submission" date="2019-01" db="EMBL/GenBank/DDBJ databases">
        <title>Ktedonosporobacter rubrisoli SCAWS-G2.</title>
        <authorList>
            <person name="Huang Y."/>
            <person name="Yan B."/>
        </authorList>
    </citation>
    <scope>NUCLEOTIDE SEQUENCE [LARGE SCALE GENOMIC DNA]</scope>
    <source>
        <strain evidence="2 3">SCAWS-G2</strain>
    </source>
</reference>